<dbReference type="Pfam" id="PF08808">
    <property type="entry name" value="RES"/>
    <property type="match status" value="1"/>
</dbReference>
<organism evidence="2 3">
    <name type="scientific">Streptomyces clavuligerus</name>
    <dbReference type="NCBI Taxonomy" id="1901"/>
    <lineage>
        <taxon>Bacteria</taxon>
        <taxon>Bacillati</taxon>
        <taxon>Actinomycetota</taxon>
        <taxon>Actinomycetes</taxon>
        <taxon>Kitasatosporales</taxon>
        <taxon>Streptomycetaceae</taxon>
        <taxon>Streptomyces</taxon>
    </lineage>
</organism>
<evidence type="ECO:0000313" key="3">
    <source>
        <dbReference type="Proteomes" id="UP000002357"/>
    </source>
</evidence>
<keyword evidence="3" id="KW-1185">Reference proteome</keyword>
<name>E2PXN3_STRCL</name>
<protein>
    <submittedName>
        <fullName evidence="2">RES domain-containing protein</fullName>
    </submittedName>
</protein>
<dbReference type="STRING" id="1901.BB341_13330"/>
<evidence type="ECO:0000259" key="1">
    <source>
        <dbReference type="SMART" id="SM00953"/>
    </source>
</evidence>
<dbReference type="eggNOG" id="ENOG5030BP8">
    <property type="taxonomic scope" value="Bacteria"/>
</dbReference>
<dbReference type="OrthoDB" id="4258344at2"/>
<dbReference type="RefSeq" id="WP_003961182.1">
    <property type="nucleotide sequence ID" value="NZ_CM000913.1"/>
</dbReference>
<dbReference type="SMART" id="SM00953">
    <property type="entry name" value="RES"/>
    <property type="match status" value="1"/>
</dbReference>
<dbReference type="EMBL" id="CM000913">
    <property type="protein sequence ID" value="EFG08123.1"/>
    <property type="molecule type" value="Genomic_DNA"/>
</dbReference>
<evidence type="ECO:0000313" key="2">
    <source>
        <dbReference type="EMBL" id="EFG08123.1"/>
    </source>
</evidence>
<dbReference type="AlphaFoldDB" id="E2PXN3"/>
<dbReference type="InterPro" id="IPR014914">
    <property type="entry name" value="RES_dom"/>
</dbReference>
<accession>E2PXN3</accession>
<sequence>MRPALTVLPAGAELWRCHTTRFPATGFNPVLSHRHFAGGRFDGTADDAYRFLYAAPEPLTALAETLLRDVPYSDAGVRVVPWALAAPRSLSRLTVTEELTLVRLVTQADLAAVFQDASLLEGGDERYGATRFWAQEIRRYAPGAHGMVWQSRRNRPCHALVLFGDRCGDEPLKADPEHAYRLGTFEGAEEANRLLAPLRAVLVPPGVRL</sequence>
<dbReference type="KEGG" id="sclf:BB341_13330"/>
<proteinExistence type="predicted"/>
<dbReference type="Proteomes" id="UP000002357">
    <property type="component" value="Chromosome"/>
</dbReference>
<dbReference type="GeneID" id="93730415"/>
<reference evidence="2 3" key="1">
    <citation type="journal article" date="2010" name="Genome Biol. Evol.">
        <title>The sequence of a 1.8-mb bacterial linear plasmid reveals a rich evolutionary reservoir of secondary metabolic pathways.</title>
        <authorList>
            <person name="Medema M.H."/>
            <person name="Trefzer A."/>
            <person name="Kovalchuk A."/>
            <person name="van den Berg M."/>
            <person name="Mueller U."/>
            <person name="Heijne W."/>
            <person name="Wu L."/>
            <person name="Alam M.T."/>
            <person name="Ronning C.M."/>
            <person name="Nierman W.C."/>
            <person name="Bovenberg R.A.L."/>
            <person name="Breitling R."/>
            <person name="Takano E."/>
        </authorList>
    </citation>
    <scope>NUCLEOTIDE SEQUENCE [LARGE SCALE GENOMIC DNA]</scope>
    <source>
        <strain evidence="3">ATCC 27064 / DSM 738 / JCM 4710 / NBRC 13307 / NCIMB 12785 / NRRL 3585 / VKM Ac-602</strain>
    </source>
</reference>
<gene>
    <name evidence="2" type="ORF">SCLAV_3052</name>
</gene>
<feature type="domain" description="RES" evidence="1">
    <location>
        <begin position="27"/>
        <end position="174"/>
    </location>
</feature>